<dbReference type="RefSeq" id="WP_290113437.1">
    <property type="nucleotide sequence ID" value="NZ_JAUEPL010000030.1"/>
</dbReference>
<evidence type="ECO:0008006" key="3">
    <source>
        <dbReference type="Google" id="ProtNLM"/>
    </source>
</evidence>
<dbReference type="Proteomes" id="UP001174050">
    <property type="component" value="Unassembled WGS sequence"/>
</dbReference>
<name>A0ABT7Z9W1_9ACTN</name>
<reference evidence="1" key="1">
    <citation type="submission" date="2023-06" db="EMBL/GenBank/DDBJ databases">
        <title>WGS-Sequencing of Streptomyces ficellus isolate 21 collected from sand in Gara Djebilet Iron Mine in Algeria.</title>
        <authorList>
            <person name="Zegers G.P."/>
            <person name="Gomez A."/>
            <person name="Gueddou A."/>
            <person name="Zahara A.F."/>
            <person name="Worth M."/>
            <person name="Sevigny J.L."/>
            <person name="Tisa L."/>
        </authorList>
    </citation>
    <scope>NUCLEOTIDE SEQUENCE</scope>
    <source>
        <strain evidence="1">AS11</strain>
    </source>
</reference>
<dbReference type="Gene3D" id="1.25.40.10">
    <property type="entry name" value="Tetratricopeptide repeat domain"/>
    <property type="match status" value="1"/>
</dbReference>
<protein>
    <recommendedName>
        <fullName evidence="3">Bacterial transcriptional activator domain-containing protein</fullName>
    </recommendedName>
</protein>
<gene>
    <name evidence="1" type="ORF">QWM81_19655</name>
</gene>
<evidence type="ECO:0000313" key="1">
    <source>
        <dbReference type="EMBL" id="MDN3296236.1"/>
    </source>
</evidence>
<evidence type="ECO:0000313" key="2">
    <source>
        <dbReference type="Proteomes" id="UP001174050"/>
    </source>
</evidence>
<dbReference type="EMBL" id="JAUEPL010000030">
    <property type="protein sequence ID" value="MDN3296236.1"/>
    <property type="molecule type" value="Genomic_DNA"/>
</dbReference>
<proteinExistence type="predicted"/>
<keyword evidence="2" id="KW-1185">Reference proteome</keyword>
<organism evidence="1 2">
    <name type="scientific">Streptomyces ficellus</name>
    <dbReference type="NCBI Taxonomy" id="1977088"/>
    <lineage>
        <taxon>Bacteria</taxon>
        <taxon>Bacillati</taxon>
        <taxon>Actinomycetota</taxon>
        <taxon>Actinomycetes</taxon>
        <taxon>Kitasatosporales</taxon>
        <taxon>Streptomycetaceae</taxon>
        <taxon>Streptomyces</taxon>
    </lineage>
</organism>
<comment type="caution">
    <text evidence="1">The sequence shown here is derived from an EMBL/GenBank/DDBJ whole genome shotgun (WGS) entry which is preliminary data.</text>
</comment>
<sequence>MTYLGRGTGPTTRPVHRLTLRLDGSGISAGRFLRGVVSIPWPELDWLYALTPGDVERKGRGWRFEFSMFPNRDYALTAGGSVLGLGSGDHTTWLLAEHTPVPELRQQLASWTLSTRRVRRHAAPENALELAEHALGIWKAGQLATKPVTDRATLFQRLSTAEQHRLRGDLSGALTLLGPLAVQSSRAFGPVDEDTIAVRNNLAYTLAATGHRGAAIELYWEILDDLAAAGILTSPAEMFARQNLARLHDPNWQP</sequence>
<accession>A0ABT7Z9W1</accession>
<dbReference type="InterPro" id="IPR011990">
    <property type="entry name" value="TPR-like_helical_dom_sf"/>
</dbReference>